<evidence type="ECO:0000313" key="1">
    <source>
        <dbReference type="Proteomes" id="UP000095286"/>
    </source>
</evidence>
<dbReference type="Proteomes" id="UP000095286">
    <property type="component" value="Unplaced"/>
</dbReference>
<proteinExistence type="predicted"/>
<protein>
    <submittedName>
        <fullName evidence="2">DUF4314 domain-containing protein</fullName>
    </submittedName>
</protein>
<evidence type="ECO:0000313" key="2">
    <source>
        <dbReference type="WBParaSite" id="RSKR_0000241466.1"/>
    </source>
</evidence>
<dbReference type="WBParaSite" id="RSKR_0000241466.1">
    <property type="protein sequence ID" value="RSKR_0000241466.1"/>
    <property type="gene ID" value="RSKR_0000241466"/>
</dbReference>
<sequence length="93" mass="10631">MNMTCKQVRLAVEEQREKISDLNSKCPETNEYSLQMSTRESEIVVNFEDGLPVQAIWKDGRKVVAVSLDIFILIKHSIVYGMRKDLINIDDSG</sequence>
<organism evidence="1 2">
    <name type="scientific">Rhabditophanes sp. KR3021</name>
    <dbReference type="NCBI Taxonomy" id="114890"/>
    <lineage>
        <taxon>Eukaryota</taxon>
        <taxon>Metazoa</taxon>
        <taxon>Ecdysozoa</taxon>
        <taxon>Nematoda</taxon>
        <taxon>Chromadorea</taxon>
        <taxon>Rhabditida</taxon>
        <taxon>Tylenchina</taxon>
        <taxon>Panagrolaimomorpha</taxon>
        <taxon>Strongyloidoidea</taxon>
        <taxon>Alloionematidae</taxon>
        <taxon>Rhabditophanes</taxon>
    </lineage>
</organism>
<reference evidence="2" key="1">
    <citation type="submission" date="2016-11" db="UniProtKB">
        <authorList>
            <consortium name="WormBaseParasite"/>
        </authorList>
    </citation>
    <scope>IDENTIFICATION</scope>
    <source>
        <strain evidence="2">KR3021</strain>
    </source>
</reference>
<name>A0AC35TNC2_9BILA</name>
<accession>A0AC35TNC2</accession>